<feature type="compositionally biased region" description="Polar residues" evidence="5">
    <location>
        <begin position="1250"/>
        <end position="1268"/>
    </location>
</feature>
<dbReference type="SUPFAM" id="SSF48371">
    <property type="entry name" value="ARM repeat"/>
    <property type="match status" value="1"/>
</dbReference>
<name>A0A1S3HG87_LINAN</name>
<feature type="compositionally biased region" description="Polar residues" evidence="5">
    <location>
        <begin position="219"/>
        <end position="240"/>
    </location>
</feature>
<dbReference type="GO" id="GO:0006338">
    <property type="term" value="P:chromatin remodeling"/>
    <property type="evidence" value="ECO:0007669"/>
    <property type="project" value="InterPro"/>
</dbReference>
<feature type="compositionally biased region" description="Polar residues" evidence="5">
    <location>
        <begin position="1323"/>
        <end position="1348"/>
    </location>
</feature>
<feature type="compositionally biased region" description="Polar residues" evidence="5">
    <location>
        <begin position="115"/>
        <end position="130"/>
    </location>
</feature>
<dbReference type="Gene3D" id="1.25.10.10">
    <property type="entry name" value="Leucine-rich Repeat Variant"/>
    <property type="match status" value="1"/>
</dbReference>
<dbReference type="Proteomes" id="UP000085678">
    <property type="component" value="Unplaced"/>
</dbReference>
<dbReference type="PROSITE" id="PS51011">
    <property type="entry name" value="ARID"/>
    <property type="match status" value="1"/>
</dbReference>
<dbReference type="InterPro" id="IPR036431">
    <property type="entry name" value="ARID_dom_sf"/>
</dbReference>
<dbReference type="InterPro" id="IPR001606">
    <property type="entry name" value="ARID_dom"/>
</dbReference>
<feature type="compositionally biased region" description="Polar residues" evidence="5">
    <location>
        <begin position="428"/>
        <end position="448"/>
    </location>
</feature>
<feature type="compositionally biased region" description="Polar residues" evidence="5">
    <location>
        <begin position="676"/>
        <end position="698"/>
    </location>
</feature>
<comment type="subcellular location">
    <subcellularLocation>
        <location evidence="1">Nucleus</location>
    </subcellularLocation>
</comment>
<feature type="compositionally biased region" description="Acidic residues" evidence="5">
    <location>
        <begin position="1791"/>
        <end position="1802"/>
    </location>
</feature>
<dbReference type="GO" id="GO:0035060">
    <property type="term" value="C:brahma complex"/>
    <property type="evidence" value="ECO:0007669"/>
    <property type="project" value="InterPro"/>
</dbReference>
<keyword evidence="4" id="KW-0539">Nucleus</keyword>
<dbReference type="SMART" id="SM00501">
    <property type="entry name" value="BRIGHT"/>
    <property type="match status" value="1"/>
</dbReference>
<feature type="compositionally biased region" description="Polar residues" evidence="5">
    <location>
        <begin position="166"/>
        <end position="187"/>
    </location>
</feature>
<dbReference type="InterPro" id="IPR011989">
    <property type="entry name" value="ARM-like"/>
</dbReference>
<feature type="region of interest" description="Disordered" evidence="5">
    <location>
        <begin position="1281"/>
        <end position="1431"/>
    </location>
</feature>
<feature type="compositionally biased region" description="Basic and acidic residues" evidence="5">
    <location>
        <begin position="1803"/>
        <end position="1816"/>
    </location>
</feature>
<dbReference type="GO" id="GO:0031491">
    <property type="term" value="F:nucleosome binding"/>
    <property type="evidence" value="ECO:0007669"/>
    <property type="project" value="TreeGrafter"/>
</dbReference>
<evidence type="ECO:0000256" key="4">
    <source>
        <dbReference type="ARBA" id="ARBA00023242"/>
    </source>
</evidence>
<dbReference type="RefSeq" id="XP_013384495.1">
    <property type="nucleotide sequence ID" value="XM_013529041.1"/>
</dbReference>
<evidence type="ECO:0000256" key="1">
    <source>
        <dbReference type="ARBA" id="ARBA00004123"/>
    </source>
</evidence>
<keyword evidence="7" id="KW-1185">Reference proteome</keyword>
<proteinExistence type="predicted"/>
<sequence>MDSVSIEDGPAPMMMNNKLRSPQQNNDSNNSTMDSFQDGGQQNMTDNTNDFPSNLEAPHMNADSNSFPQSGGDAGGGPQYFNMKPDGLNPGQMHGYNNSYNNRGHMEQHGGNGEFSPQTNQYGQYGQQMRSGYPPGMRGPVPVQGRPMSNMNQGPPQYGAGPQRFPSMSGQSISQQAGPTPTLNQLLQSNSPANQQQTPQQRYQNNFNGGMGEMVPGSGSPSYGQPQNWPTGNRGMNSFGPQGPMPSQGFRNQGGGQMFDPSQRRSMNMPPGYPGNQYGDSQLSPNSQRFPVQSQGHGRMGQMGMGNQAYGQMPSQYNLANQMGYGQHPTQQYIQPPQSQQQQHHQSYMQQMPNQSVNSQAYVATRTPNNGKMVLQQDGDLPDLSGSLDDLNCDSNSNSSTGPPPNAPTPTSSGAAGISPSLRPVQSPVGSSGSRSNTPASLPGNQAGSPMPPRPPSNQLDSQVRMSQSPMQTQGLNQQMMPPPMGPSQMNYVGNKMHSGGTMMGSQQMGPYSQQGQQFQQGNFPRSQNMQGNYGSPQNNYPNQMGSAPMYGGNMAVNRGMQNSGFGNNFPQGSGNMNMMNNQYGGYNNMGPSHNMPNSMSNSVGSMNSMPVNSGNSMGMQGPPAQGAHKIAREILLQAANSAVRPGAPGYMRPPQGLPPQQQQQGPRMAGPHGMNQYNSMNQMPGNSMNQMPYNNTDMGGEMPPSLGSGQSMSSTMPPSSSSIPSGAGTNNMTSSSNIASSMSSSSVSSGTGPSNNIQNTSMLSASVHASTSMAMATSSAISSLSNTGVNNSTDGGDSKAPVNNFSSGTSTSVTQSISQSISAPGPGPMANDTMSGDNSQDTVTSQTTETEEKPKPKNESVSHPPTPASIVAPSPGAGSMSSFHDDLENISSPSWPGTPVTLKNGKDSVLVALYDLGEEPERKTFLDKLNAFVEERGTPFTTAPTMNKQPLDLFKLYNAVKERGGVADVTKSKKWKEVCGALGVSANAGYTVRKHYLKFLLTFECRFDRGGIDPQSVITQIENCTQSKKRDRSAAAQVGNNMVRPPSVQSHNSMDNFSGMPHGGMGQMSEMNGPTGYHGHMGMPNAMGPPNTMGMLGPNGMGPNMPQNNMVPNMGHGGMMGGNQGGMMGNNAMMPNHTDSVKLSDPFSDEAMGPSQYPRSSMGMNTQVPPYSGSTMNMANSNTQMTPQSGMQTSMASSFNSRPSMGGSGGGPGFPMNQNSMVDNYPNEVPNLPAENQMQFQEGFPGNRGMQQQESYHSNQQGSMNQFGNQFENRFDQQRPMVPSQSMRPPQPPSMQQQQPPNQEQGQMFGNRFGSPMPRPTGPQQEQQQHFSGNQTFPNQRPFPSQDQFGGSGGYSNQGQQQQQQSVAPSSGFPAQQGPMQTPQKRFPGDMGRDGYNMPSGFGQQTPQQASQPPGYYESQLRNGPRPTPDMQFDNFAGGVGNGMYSFPPTPDHGPMTMSNDFTDHRSPGREQWGNRYGSVHPRGFGPAGMAQHLPPNQSPASMPTPMPYGSQTMPARMSPHRDARQYFQSGRMHKPGMQFPKKEVTFPPESVEAVTPVFAKRRKITAKDITPVDPWRLVMSLKSGLLAESTWALDTLTILLFDDSTVTYFGLNKLPGLVDVLLDHFFRCLVEVFGDQFEQLGYGKGDKCKISALKQDGNNSDDEHKDDSFVEESDEEKAYKAVIMDIEERKCESLTQPDNYTMLTRNGLKVKVEESSPENGALDKKLWDRYTRFPDTGSFLMGFRDISTHVQTHFEDGNAYNVLKEKFFTKKHIEVMEEVKKEKKVQTIQDEEKESEAPGEEDAKVKLEPSKPSHQDVITKNELETLDVKTENHVNCEKERANCEKSMVKKNDILPHIPNNIKKELLDIEDMESKRNEVKLENKESTMDDKTHEQNDKEAELLSESGDKQDDGEHSKPMAEKCNASESTVSFCRKRKLEDGVEEEPYVRDEPPLHLISDAQEELTRRCTCISNIFRSLACIPGNDTYLSKHTAFLTIMGKILTLHAENSVSHHQEGKDESKVNVTQSAEHESLSEDIVDETQGRDKWWWHCLEALRENTLVTFANIAGHLNLSKYPEECCRPVMEGFLYWAVNSSAYANDPMPTMSPNSVLSPKRLVLESLCKMCIHESNVDLLLATPPFSRLIKLFTGLVRLLSDTSEQVTREFALVLLSSLVRGDDSAARAIALQHPSISLLIDFVEKAEHNALQVANTQGINMLRDNPEMMGTSLDMLRRAAYTLLYLSRVPENRSLFLHHQERLLTLTMSQILDQHVAQILADVLYECSHVS</sequence>
<feature type="region of interest" description="Disordered" evidence="5">
    <location>
        <begin position="1"/>
        <end position="299"/>
    </location>
</feature>
<protein>
    <submittedName>
        <fullName evidence="8 9">AT-rich interactive domain-containing protein 1B isoform X1</fullName>
    </submittedName>
</protein>
<feature type="region of interest" description="Disordered" evidence="5">
    <location>
        <begin position="1135"/>
        <end position="1268"/>
    </location>
</feature>
<dbReference type="OrthoDB" id="8709537at2759"/>
<evidence type="ECO:0000259" key="6">
    <source>
        <dbReference type="PROSITE" id="PS51011"/>
    </source>
</evidence>
<dbReference type="InterPro" id="IPR033388">
    <property type="entry name" value="BAF250_C"/>
</dbReference>
<dbReference type="PANTHER" id="PTHR12656">
    <property type="entry name" value="BRG-1 ASSOCIATED FACTOR 250 BAF250"/>
    <property type="match status" value="1"/>
</dbReference>
<feature type="compositionally biased region" description="Low complexity" evidence="5">
    <location>
        <begin position="1358"/>
        <end position="1373"/>
    </location>
</feature>
<dbReference type="GO" id="GO:0045893">
    <property type="term" value="P:positive regulation of DNA-templated transcription"/>
    <property type="evidence" value="ECO:0007669"/>
    <property type="project" value="TreeGrafter"/>
</dbReference>
<gene>
    <name evidence="8 9" type="primary">LOC106154636</name>
</gene>
<evidence type="ECO:0000313" key="9">
    <source>
        <dbReference type="RefSeq" id="XP_013384496.1"/>
    </source>
</evidence>
<dbReference type="GO" id="GO:0071565">
    <property type="term" value="C:nBAF complex"/>
    <property type="evidence" value="ECO:0007669"/>
    <property type="project" value="TreeGrafter"/>
</dbReference>
<feature type="compositionally biased region" description="Polar residues" evidence="5">
    <location>
        <begin position="833"/>
        <end position="847"/>
    </location>
</feature>
<feature type="compositionally biased region" description="Basic and acidic residues" evidence="5">
    <location>
        <begin position="851"/>
        <end position="861"/>
    </location>
</feature>
<dbReference type="GO" id="GO:0003677">
    <property type="term" value="F:DNA binding"/>
    <property type="evidence" value="ECO:0007669"/>
    <property type="project" value="InterPro"/>
</dbReference>
<dbReference type="CDD" id="cd16865">
    <property type="entry name" value="ARID_ARID1A-like"/>
    <property type="match status" value="1"/>
</dbReference>
<evidence type="ECO:0000256" key="5">
    <source>
        <dbReference type="SAM" id="MobiDB-lite"/>
    </source>
</evidence>
<feature type="region of interest" description="Disordered" evidence="5">
    <location>
        <begin position="645"/>
        <end position="760"/>
    </location>
</feature>
<feature type="compositionally biased region" description="Low complexity" evidence="5">
    <location>
        <begin position="807"/>
        <end position="823"/>
    </location>
</feature>
<feature type="compositionally biased region" description="Basic and acidic residues" evidence="5">
    <location>
        <begin position="2011"/>
        <end position="2022"/>
    </location>
</feature>
<feature type="region of interest" description="Disordered" evidence="5">
    <location>
        <begin position="371"/>
        <end position="484"/>
    </location>
</feature>
<feature type="region of interest" description="Disordered" evidence="5">
    <location>
        <begin position="789"/>
        <end position="885"/>
    </location>
</feature>
<feature type="compositionally biased region" description="Polar residues" evidence="5">
    <location>
        <begin position="457"/>
        <end position="473"/>
    </location>
</feature>
<dbReference type="GO" id="GO:0006357">
    <property type="term" value="P:regulation of transcription by RNA polymerase II"/>
    <property type="evidence" value="ECO:0007669"/>
    <property type="project" value="TreeGrafter"/>
</dbReference>
<evidence type="ECO:0000313" key="7">
    <source>
        <dbReference type="Proteomes" id="UP000085678"/>
    </source>
</evidence>
<dbReference type="InterPro" id="IPR021906">
    <property type="entry name" value="BAF250/Osa"/>
</dbReference>
<feature type="compositionally biased region" description="Low complexity" evidence="5">
    <location>
        <begin position="331"/>
        <end position="352"/>
    </location>
</feature>
<feature type="region of interest" description="Disordered" evidence="5">
    <location>
        <begin position="2010"/>
        <end position="2035"/>
    </location>
</feature>
<evidence type="ECO:0000256" key="2">
    <source>
        <dbReference type="ARBA" id="ARBA00022553"/>
    </source>
</evidence>
<feature type="compositionally biased region" description="Polar residues" evidence="5">
    <location>
        <begin position="1403"/>
        <end position="1413"/>
    </location>
</feature>
<dbReference type="PANTHER" id="PTHR12656:SF5">
    <property type="entry name" value="TRITHORAX GROUP PROTEIN OSA"/>
    <property type="match status" value="1"/>
</dbReference>
<feature type="compositionally biased region" description="Low complexity" evidence="5">
    <location>
        <begin position="708"/>
        <end position="757"/>
    </location>
</feature>
<dbReference type="SMART" id="SM01014">
    <property type="entry name" value="ARID"/>
    <property type="match status" value="1"/>
</dbReference>
<feature type="region of interest" description="Disordered" evidence="5">
    <location>
        <begin position="1786"/>
        <end position="1816"/>
    </location>
</feature>
<dbReference type="Gene3D" id="1.10.150.60">
    <property type="entry name" value="ARID DNA-binding domain"/>
    <property type="match status" value="1"/>
</dbReference>
<accession>A0A1S3HG87</accession>
<feature type="compositionally biased region" description="Low complexity" evidence="5">
    <location>
        <begin position="378"/>
        <end position="401"/>
    </location>
</feature>
<reference evidence="8 9" key="1">
    <citation type="submission" date="2025-04" db="UniProtKB">
        <authorList>
            <consortium name="RefSeq"/>
        </authorList>
    </citation>
    <scope>IDENTIFICATION</scope>
    <source>
        <tissue evidence="8 9">Gonads</tissue>
    </source>
</reference>
<organism evidence="7 9">
    <name type="scientific">Lingula anatina</name>
    <name type="common">Brachiopod</name>
    <name type="synonym">Lingula unguis</name>
    <dbReference type="NCBI Taxonomy" id="7574"/>
    <lineage>
        <taxon>Eukaryota</taxon>
        <taxon>Metazoa</taxon>
        <taxon>Spiralia</taxon>
        <taxon>Lophotrochozoa</taxon>
        <taxon>Brachiopoda</taxon>
        <taxon>Linguliformea</taxon>
        <taxon>Lingulata</taxon>
        <taxon>Lingulida</taxon>
        <taxon>Linguloidea</taxon>
        <taxon>Lingulidae</taxon>
        <taxon>Lingula</taxon>
    </lineage>
</organism>
<dbReference type="GO" id="GO:0005654">
    <property type="term" value="C:nucleoplasm"/>
    <property type="evidence" value="ECO:0007669"/>
    <property type="project" value="TreeGrafter"/>
</dbReference>
<evidence type="ECO:0000313" key="8">
    <source>
        <dbReference type="RefSeq" id="XP_013384495.1"/>
    </source>
</evidence>
<feature type="compositionally biased region" description="Polar residues" evidence="5">
    <location>
        <begin position="789"/>
        <end position="806"/>
    </location>
</feature>
<feature type="compositionally biased region" description="Low complexity" evidence="5">
    <location>
        <begin position="1281"/>
        <end position="1309"/>
    </location>
</feature>
<keyword evidence="2" id="KW-0597">Phosphoprotein</keyword>
<feature type="compositionally biased region" description="Polar residues" evidence="5">
    <location>
        <begin position="278"/>
        <end position="292"/>
    </location>
</feature>
<dbReference type="Pfam" id="PF01388">
    <property type="entry name" value="ARID"/>
    <property type="match status" value="1"/>
</dbReference>
<feature type="compositionally biased region" description="Basic and acidic residues" evidence="5">
    <location>
        <begin position="1878"/>
        <end position="1921"/>
    </location>
</feature>
<dbReference type="RefSeq" id="XP_013384496.1">
    <property type="nucleotide sequence ID" value="XM_013529042.1"/>
</dbReference>
<dbReference type="GeneID" id="106154636"/>
<dbReference type="SUPFAM" id="SSF46774">
    <property type="entry name" value="ARID-like"/>
    <property type="match status" value="1"/>
</dbReference>
<feature type="domain" description="ARID" evidence="6">
    <location>
        <begin position="920"/>
        <end position="1009"/>
    </location>
</feature>
<feature type="region of interest" description="Disordered" evidence="5">
    <location>
        <begin position="1878"/>
        <end position="1924"/>
    </location>
</feature>
<dbReference type="GO" id="GO:0016514">
    <property type="term" value="C:SWI/SNF complex"/>
    <property type="evidence" value="ECO:0007669"/>
    <property type="project" value="InterPro"/>
</dbReference>
<keyword evidence="3" id="KW-0156">Chromatin regulator</keyword>
<dbReference type="KEGG" id="lak:106154636"/>
<feature type="compositionally biased region" description="Polar residues" evidence="5">
    <location>
        <begin position="1158"/>
        <end position="1203"/>
    </location>
</feature>
<dbReference type="InterPro" id="IPR016024">
    <property type="entry name" value="ARM-type_fold"/>
</dbReference>
<evidence type="ECO:0000256" key="3">
    <source>
        <dbReference type="ARBA" id="ARBA00022853"/>
    </source>
</evidence>
<feature type="compositionally biased region" description="Polar residues" evidence="5">
    <location>
        <begin position="18"/>
        <end position="52"/>
    </location>
</feature>
<dbReference type="Pfam" id="PF12031">
    <property type="entry name" value="BAF250_C"/>
    <property type="match status" value="1"/>
</dbReference>
<feature type="region of interest" description="Disordered" evidence="5">
    <location>
        <begin position="327"/>
        <end position="356"/>
    </location>
</feature>
<dbReference type="STRING" id="7574.A0A1S3HG87"/>
<feature type="compositionally biased region" description="Low complexity" evidence="5">
    <location>
        <begin position="188"/>
        <end position="206"/>
    </location>
</feature>